<evidence type="ECO:0008006" key="6">
    <source>
        <dbReference type="Google" id="ProtNLM"/>
    </source>
</evidence>
<evidence type="ECO:0000256" key="1">
    <source>
        <dbReference type="ARBA" id="ARBA00023242"/>
    </source>
</evidence>
<dbReference type="EMBL" id="JAFJYH010000100">
    <property type="protein sequence ID" value="KAG4419692.1"/>
    <property type="molecule type" value="Genomic_DNA"/>
</dbReference>
<reference evidence="4" key="1">
    <citation type="submission" date="2021-02" db="EMBL/GenBank/DDBJ databases">
        <title>Genome sequence Cadophora malorum strain M34.</title>
        <authorList>
            <person name="Stefanovic E."/>
            <person name="Vu D."/>
            <person name="Scully C."/>
            <person name="Dijksterhuis J."/>
            <person name="Roader J."/>
            <person name="Houbraken J."/>
        </authorList>
    </citation>
    <scope>NUCLEOTIDE SEQUENCE</scope>
    <source>
        <strain evidence="4">M34</strain>
    </source>
</reference>
<evidence type="ECO:0000313" key="4">
    <source>
        <dbReference type="EMBL" id="KAG4419692.1"/>
    </source>
</evidence>
<dbReference type="Proteomes" id="UP000664132">
    <property type="component" value="Unassembled WGS sequence"/>
</dbReference>
<comment type="caution">
    <text evidence="4">The sequence shown here is derived from an EMBL/GenBank/DDBJ whole genome shotgun (WGS) entry which is preliminary data.</text>
</comment>
<feature type="compositionally biased region" description="Polar residues" evidence="2">
    <location>
        <begin position="126"/>
        <end position="138"/>
    </location>
</feature>
<feature type="compositionally biased region" description="Basic residues" evidence="2">
    <location>
        <begin position="262"/>
        <end position="271"/>
    </location>
</feature>
<feature type="region of interest" description="Disordered" evidence="2">
    <location>
        <begin position="190"/>
        <end position="271"/>
    </location>
</feature>
<protein>
    <recommendedName>
        <fullName evidence="6">Zn(2)-C6 fungal-type domain-containing protein</fullName>
    </recommendedName>
</protein>
<dbReference type="Gene3D" id="4.10.240.10">
    <property type="entry name" value="Zn(2)-C6 fungal-type DNA-binding domain"/>
    <property type="match status" value="1"/>
</dbReference>
<evidence type="ECO:0000313" key="5">
    <source>
        <dbReference type="Proteomes" id="UP000664132"/>
    </source>
</evidence>
<evidence type="ECO:0000256" key="3">
    <source>
        <dbReference type="SAM" id="SignalP"/>
    </source>
</evidence>
<name>A0A8H7THG5_9HELO</name>
<feature type="compositionally biased region" description="Low complexity" evidence="2">
    <location>
        <begin position="141"/>
        <end position="158"/>
    </location>
</feature>
<dbReference type="GO" id="GO:0000981">
    <property type="term" value="F:DNA-binding transcription factor activity, RNA polymerase II-specific"/>
    <property type="evidence" value="ECO:0007669"/>
    <property type="project" value="InterPro"/>
</dbReference>
<feature type="compositionally biased region" description="Low complexity" evidence="2">
    <location>
        <begin position="224"/>
        <end position="233"/>
    </location>
</feature>
<gene>
    <name evidence="4" type="ORF">IFR04_007192</name>
</gene>
<keyword evidence="1" id="KW-0539">Nucleus</keyword>
<feature type="chain" id="PRO_5034472944" description="Zn(2)-C6 fungal-type domain-containing protein" evidence="3">
    <location>
        <begin position="31"/>
        <end position="271"/>
    </location>
</feature>
<dbReference type="GO" id="GO:0008270">
    <property type="term" value="F:zinc ion binding"/>
    <property type="evidence" value="ECO:0007669"/>
    <property type="project" value="InterPro"/>
</dbReference>
<accession>A0A8H7THG5</accession>
<evidence type="ECO:0000256" key="2">
    <source>
        <dbReference type="SAM" id="MobiDB-lite"/>
    </source>
</evidence>
<organism evidence="4 5">
    <name type="scientific">Cadophora malorum</name>
    <dbReference type="NCBI Taxonomy" id="108018"/>
    <lineage>
        <taxon>Eukaryota</taxon>
        <taxon>Fungi</taxon>
        <taxon>Dikarya</taxon>
        <taxon>Ascomycota</taxon>
        <taxon>Pezizomycotina</taxon>
        <taxon>Leotiomycetes</taxon>
        <taxon>Helotiales</taxon>
        <taxon>Ploettnerulaceae</taxon>
        <taxon>Cadophora</taxon>
    </lineage>
</organism>
<feature type="compositionally biased region" description="Polar residues" evidence="2">
    <location>
        <begin position="165"/>
        <end position="175"/>
    </location>
</feature>
<dbReference type="InterPro" id="IPR036864">
    <property type="entry name" value="Zn2-C6_fun-type_DNA-bd_sf"/>
</dbReference>
<feature type="signal peptide" evidence="3">
    <location>
        <begin position="1"/>
        <end position="30"/>
    </location>
</feature>
<proteinExistence type="predicted"/>
<dbReference type="AlphaFoldDB" id="A0A8H7THG5"/>
<dbReference type="InterPro" id="IPR001138">
    <property type="entry name" value="Zn2Cys6_DnaBD"/>
</dbReference>
<keyword evidence="3" id="KW-0732">Signal</keyword>
<dbReference type="CDD" id="cd00067">
    <property type="entry name" value="GAL4"/>
    <property type="match status" value="1"/>
</dbReference>
<keyword evidence="5" id="KW-1185">Reference proteome</keyword>
<sequence>MAPTSRREQIRFLKAACLACSGLMMGGAVCDSKYPRCGNCSSNGIICEYGDATQMEELYKKRKAEGLRTQRRRETRAQRDVQSGFASESGNLILASVSRSSMSPHEISVGKGPWTRPGDATKHENSSQPMTDLSSTNVEVAKSTDASATTPATSAVTGSDKDLLQPTSPGMGTSTVHESAISSAAFGANMEIPQPMTPPSSMSSFDFLPPSAPHEDDSNLTPQSSGSTSSSLSDPPEFLENPYSEMAVKDIPMPDDQEHHTSSKRLHHTES</sequence>
<feature type="region of interest" description="Disordered" evidence="2">
    <location>
        <begin position="98"/>
        <end position="175"/>
    </location>
</feature>